<proteinExistence type="predicted"/>
<reference evidence="4 5" key="1">
    <citation type="journal article" date="2016" name="Environ. Microbiol.">
        <title>New Methyloceanibacter diversity from North Sea sediments includes methanotroph containing solely the soluble methane monooxygenase.</title>
        <authorList>
            <person name="Vekeman B."/>
            <person name="Kerckhof F.M."/>
            <person name="Cremers G."/>
            <person name="de Vos P."/>
            <person name="Vandamme P."/>
            <person name="Boon N."/>
            <person name="Op den Camp H.J."/>
            <person name="Heylen K."/>
        </authorList>
    </citation>
    <scope>NUCLEOTIDE SEQUENCE [LARGE SCALE GENOMIC DNA]</scope>
    <source>
        <strain evidence="4 5">R-67175</strain>
    </source>
</reference>
<gene>
    <name evidence="4" type="ORF">AUC69_14330</name>
</gene>
<dbReference type="STRING" id="1774969.AUC69_14330"/>
<dbReference type="Proteomes" id="UP000094472">
    <property type="component" value="Unassembled WGS sequence"/>
</dbReference>
<dbReference type="PANTHER" id="PTHR45641:SF19">
    <property type="entry name" value="NEPHROCYSTIN-3"/>
    <property type="match status" value="1"/>
</dbReference>
<dbReference type="EMBL" id="LPWF01000028">
    <property type="protein sequence ID" value="ODR96758.1"/>
    <property type="molecule type" value="Genomic_DNA"/>
</dbReference>
<keyword evidence="5" id="KW-1185">Reference proteome</keyword>
<evidence type="ECO:0000313" key="5">
    <source>
        <dbReference type="Proteomes" id="UP000094472"/>
    </source>
</evidence>
<dbReference type="SMART" id="SM00028">
    <property type="entry name" value="TPR"/>
    <property type="match status" value="3"/>
</dbReference>
<feature type="repeat" description="TPR" evidence="3">
    <location>
        <begin position="102"/>
        <end position="135"/>
    </location>
</feature>
<evidence type="ECO:0000256" key="3">
    <source>
        <dbReference type="PROSITE-ProRule" id="PRU00339"/>
    </source>
</evidence>
<name>A0A1E3VT99_9HYPH</name>
<comment type="caution">
    <text evidence="4">The sequence shown here is derived from an EMBL/GenBank/DDBJ whole genome shotgun (WGS) entry which is preliminary data.</text>
</comment>
<keyword evidence="2 3" id="KW-0802">TPR repeat</keyword>
<dbReference type="InterPro" id="IPR011990">
    <property type="entry name" value="TPR-like_helical_dom_sf"/>
</dbReference>
<organism evidence="4 5">
    <name type="scientific">Methyloceanibacter superfactus</name>
    <dbReference type="NCBI Taxonomy" id="1774969"/>
    <lineage>
        <taxon>Bacteria</taxon>
        <taxon>Pseudomonadati</taxon>
        <taxon>Pseudomonadota</taxon>
        <taxon>Alphaproteobacteria</taxon>
        <taxon>Hyphomicrobiales</taxon>
        <taxon>Hyphomicrobiaceae</taxon>
        <taxon>Methyloceanibacter</taxon>
    </lineage>
</organism>
<protein>
    <submittedName>
        <fullName evidence="4">Uncharacterized protein</fullName>
    </submittedName>
</protein>
<evidence type="ECO:0000313" key="4">
    <source>
        <dbReference type="EMBL" id="ODR96758.1"/>
    </source>
</evidence>
<accession>A0A1E3VT99</accession>
<dbReference type="PANTHER" id="PTHR45641">
    <property type="entry name" value="TETRATRICOPEPTIDE REPEAT PROTEIN (AFU_ORTHOLOGUE AFUA_6G03870)"/>
    <property type="match status" value="1"/>
</dbReference>
<dbReference type="AlphaFoldDB" id="A0A1E3VT99"/>
<dbReference type="Gene3D" id="1.25.40.10">
    <property type="entry name" value="Tetratricopeptide repeat domain"/>
    <property type="match status" value="1"/>
</dbReference>
<dbReference type="Pfam" id="PF13374">
    <property type="entry name" value="TPR_10"/>
    <property type="match status" value="1"/>
</dbReference>
<evidence type="ECO:0000256" key="1">
    <source>
        <dbReference type="ARBA" id="ARBA00022737"/>
    </source>
</evidence>
<dbReference type="SUPFAM" id="SSF48452">
    <property type="entry name" value="TPR-like"/>
    <property type="match status" value="1"/>
</dbReference>
<evidence type="ECO:0000256" key="2">
    <source>
        <dbReference type="ARBA" id="ARBA00022803"/>
    </source>
</evidence>
<sequence>MATKPLRASSTVGDTMAMLGRLDDAMLAYRLDLVISERLAEADPDNAKLRHSLYVSRQKIGELRMRQGDLDEALTAFREGLAVAENLAEADPHNADWQRSLSDSFNSIGEALMAQGKLGDALEYFHKGLAVSDRLAEAHPNHPDAQAGLATSHANIGLVLMLRGEAASARQSLREARLVVVRLKDQGTDVTSILELYEAALSKLEAVAMSLEEKDAGAAGDALQQARDLFAKIKELSPGDDAFLARLDAAIVNLRKTIAAEPDVADPTPSAD</sequence>
<keyword evidence="1" id="KW-0677">Repeat</keyword>
<dbReference type="InterPro" id="IPR019734">
    <property type="entry name" value="TPR_rpt"/>
</dbReference>
<dbReference type="PROSITE" id="PS50005">
    <property type="entry name" value="TPR"/>
    <property type="match status" value="1"/>
</dbReference>